<evidence type="ECO:0008006" key="3">
    <source>
        <dbReference type="Google" id="ProtNLM"/>
    </source>
</evidence>
<comment type="caution">
    <text evidence="1">The sequence shown here is derived from an EMBL/GenBank/DDBJ whole genome shotgun (WGS) entry which is preliminary data.</text>
</comment>
<accession>A0A397W1S2</accession>
<protein>
    <recommendedName>
        <fullName evidence="3">Protein kinase domain-containing protein</fullName>
    </recommendedName>
</protein>
<reference evidence="1 2" key="1">
    <citation type="submission" date="2018-06" db="EMBL/GenBank/DDBJ databases">
        <title>Comparative genomics reveals the genomic features of Rhizophagus irregularis, R. cerebriforme, R. diaphanum and Gigaspora rosea, and their symbiotic lifestyle signature.</title>
        <authorList>
            <person name="Morin E."/>
            <person name="San Clemente H."/>
            <person name="Chen E.C.H."/>
            <person name="De La Providencia I."/>
            <person name="Hainaut M."/>
            <person name="Kuo A."/>
            <person name="Kohler A."/>
            <person name="Murat C."/>
            <person name="Tang N."/>
            <person name="Roy S."/>
            <person name="Loubradou J."/>
            <person name="Henrissat B."/>
            <person name="Grigoriev I.V."/>
            <person name="Corradi N."/>
            <person name="Roux C."/>
            <person name="Martin F.M."/>
        </authorList>
    </citation>
    <scope>NUCLEOTIDE SEQUENCE [LARGE SCALE GENOMIC DNA]</scope>
    <source>
        <strain evidence="1 2">DAOM 194757</strain>
    </source>
</reference>
<dbReference type="Proteomes" id="UP000266673">
    <property type="component" value="Unassembled WGS sequence"/>
</dbReference>
<evidence type="ECO:0000313" key="1">
    <source>
        <dbReference type="EMBL" id="RIB27537.1"/>
    </source>
</evidence>
<dbReference type="OrthoDB" id="2425401at2759"/>
<name>A0A397W1S2_9GLOM</name>
<proteinExistence type="predicted"/>
<evidence type="ECO:0000313" key="2">
    <source>
        <dbReference type="Proteomes" id="UP000266673"/>
    </source>
</evidence>
<keyword evidence="2" id="KW-1185">Reference proteome</keyword>
<dbReference type="AlphaFoldDB" id="A0A397W1S2"/>
<organism evidence="1 2">
    <name type="scientific">Gigaspora rosea</name>
    <dbReference type="NCBI Taxonomy" id="44941"/>
    <lineage>
        <taxon>Eukaryota</taxon>
        <taxon>Fungi</taxon>
        <taxon>Fungi incertae sedis</taxon>
        <taxon>Mucoromycota</taxon>
        <taxon>Glomeromycotina</taxon>
        <taxon>Glomeromycetes</taxon>
        <taxon>Diversisporales</taxon>
        <taxon>Gigasporaceae</taxon>
        <taxon>Gigaspora</taxon>
    </lineage>
</organism>
<dbReference type="EMBL" id="QKWP01000095">
    <property type="protein sequence ID" value="RIB27537.1"/>
    <property type="molecule type" value="Genomic_DNA"/>
</dbReference>
<sequence length="106" mass="12307">MQYQLLNFLDADESPYKNSYIDDNFKSLKAYCEIDYKNPSFLKCYGSKDDTSEDYIIVLKYAPMGSLRKKSLHCIANGMEKKLAQLHCIATVFRYSFSKSYSPRLS</sequence>
<gene>
    <name evidence="1" type="ORF">C2G38_2160231</name>
</gene>